<evidence type="ECO:0000256" key="5">
    <source>
        <dbReference type="ARBA" id="ARBA00023239"/>
    </source>
</evidence>
<dbReference type="PROSITE" id="PS00954">
    <property type="entry name" value="IGP_DEHYDRATASE_1"/>
    <property type="match status" value="1"/>
</dbReference>
<dbReference type="InterPro" id="IPR000807">
    <property type="entry name" value="ImidazoleglycerolP_deHydtase"/>
</dbReference>
<dbReference type="OrthoDB" id="9790411at2"/>
<evidence type="ECO:0000313" key="8">
    <source>
        <dbReference type="EMBL" id="EET58455.1"/>
    </source>
</evidence>
<dbReference type="NCBIfam" id="NF002111">
    <property type="entry name" value="PRK00951.2-1"/>
    <property type="match status" value="1"/>
</dbReference>
<keyword evidence="9" id="KW-1185">Reference proteome</keyword>
<dbReference type="SUPFAM" id="SSF54211">
    <property type="entry name" value="Ribosomal protein S5 domain 2-like"/>
    <property type="match status" value="2"/>
</dbReference>
<dbReference type="PROSITE" id="PS00955">
    <property type="entry name" value="IGP_DEHYDRATASE_2"/>
    <property type="match status" value="1"/>
</dbReference>
<dbReference type="GO" id="GO:0004424">
    <property type="term" value="F:imidazoleglycerol-phosphate dehydratase activity"/>
    <property type="evidence" value="ECO:0007669"/>
    <property type="project" value="UniProtKB-UniRule"/>
</dbReference>
<dbReference type="InterPro" id="IPR020565">
    <property type="entry name" value="ImidazoleglycerP_deHydtase_CS"/>
</dbReference>
<accession>C6LLR4</accession>
<evidence type="ECO:0000313" key="9">
    <source>
        <dbReference type="Proteomes" id="UP000005561"/>
    </source>
</evidence>
<organism evidence="8 9">
    <name type="scientific">Marvinbryantia formatexigens DSM 14469</name>
    <dbReference type="NCBI Taxonomy" id="478749"/>
    <lineage>
        <taxon>Bacteria</taxon>
        <taxon>Bacillati</taxon>
        <taxon>Bacillota</taxon>
        <taxon>Clostridia</taxon>
        <taxon>Lachnospirales</taxon>
        <taxon>Lachnospiraceae</taxon>
        <taxon>Marvinbryantia</taxon>
    </lineage>
</organism>
<dbReference type="RefSeq" id="WP_006864365.1">
    <property type="nucleotide sequence ID" value="NZ_ACCL02000032.1"/>
</dbReference>
<proteinExistence type="inferred from homology"/>
<dbReference type="InterPro" id="IPR020568">
    <property type="entry name" value="Ribosomal_Su5_D2-typ_SF"/>
</dbReference>
<dbReference type="FunFam" id="3.30.230.40:FF:000001">
    <property type="entry name" value="Imidazoleglycerol-phosphate dehydratase HisB"/>
    <property type="match status" value="1"/>
</dbReference>
<sequence length="196" mass="21427">MPDRIAAVQRETKETSIRLTLNIDGSGACSVESGIPFFDHMLDGFARHGLFDLNAKIRGDVEVDSHHTIEDTGIVLGEAIKKAVGDKEGIRRFGHAILPMDDALVLCAVDLSGRPYLESDLTFTAEKIGDMDTEMVREFFYAVSYSAGMNLHFKQFSGINNHHIAECAFKAFAKALDMATTTDDRIAGVLSTKGTL</sequence>
<comment type="similarity">
    <text evidence="6 7">Belongs to the imidazoleglycerol-phosphate dehydratase family.</text>
</comment>
<dbReference type="CDD" id="cd07914">
    <property type="entry name" value="IGPD"/>
    <property type="match status" value="1"/>
</dbReference>
<evidence type="ECO:0000256" key="7">
    <source>
        <dbReference type="RuleBase" id="RU000599"/>
    </source>
</evidence>
<name>C6LLR4_9FIRM</name>
<evidence type="ECO:0000256" key="4">
    <source>
        <dbReference type="ARBA" id="ARBA00023102"/>
    </source>
</evidence>
<dbReference type="PANTHER" id="PTHR23133">
    <property type="entry name" value="IMIDAZOLEGLYCEROL-PHOSPHATE DEHYDRATASE HIS7"/>
    <property type="match status" value="1"/>
</dbReference>
<keyword evidence="3 6" id="KW-0028">Amino-acid biosynthesis</keyword>
<comment type="catalytic activity">
    <reaction evidence="6 7">
        <text>D-erythro-1-(imidazol-4-yl)glycerol 3-phosphate = 3-(imidazol-4-yl)-2-oxopropyl phosphate + H2O</text>
        <dbReference type="Rhea" id="RHEA:11040"/>
        <dbReference type="ChEBI" id="CHEBI:15377"/>
        <dbReference type="ChEBI" id="CHEBI:57766"/>
        <dbReference type="ChEBI" id="CHEBI:58278"/>
        <dbReference type="EC" id="4.2.1.19"/>
    </reaction>
</comment>
<evidence type="ECO:0000256" key="6">
    <source>
        <dbReference type="HAMAP-Rule" id="MF_00076"/>
    </source>
</evidence>
<dbReference type="STRING" id="168384.SAMN05660368_00254"/>
<comment type="subcellular location">
    <subcellularLocation>
        <location evidence="6 7">Cytoplasm</location>
    </subcellularLocation>
</comment>
<comment type="caution">
    <text evidence="8">The sequence shown here is derived from an EMBL/GenBank/DDBJ whole genome shotgun (WGS) entry which is preliminary data.</text>
</comment>
<dbReference type="GO" id="GO:0000105">
    <property type="term" value="P:L-histidine biosynthetic process"/>
    <property type="evidence" value="ECO:0007669"/>
    <property type="project" value="UniProtKB-UniRule"/>
</dbReference>
<protein>
    <recommendedName>
        <fullName evidence="2 6">Imidazoleglycerol-phosphate dehydratase</fullName>
        <shortName evidence="6">IGPD</shortName>
        <ecNumber evidence="6 7">4.2.1.19</ecNumber>
    </recommendedName>
</protein>
<evidence type="ECO:0000256" key="3">
    <source>
        <dbReference type="ARBA" id="ARBA00022605"/>
    </source>
</evidence>
<keyword evidence="5 6" id="KW-0456">Lyase</keyword>
<evidence type="ECO:0000256" key="1">
    <source>
        <dbReference type="ARBA" id="ARBA00005047"/>
    </source>
</evidence>
<reference evidence="8" key="1">
    <citation type="submission" date="2009-07" db="EMBL/GenBank/DDBJ databases">
        <authorList>
            <person name="Weinstock G."/>
            <person name="Sodergren E."/>
            <person name="Clifton S."/>
            <person name="Fulton L."/>
            <person name="Fulton B."/>
            <person name="Courtney L."/>
            <person name="Fronick C."/>
            <person name="Harrison M."/>
            <person name="Strong C."/>
            <person name="Farmer C."/>
            <person name="Delahaunty K."/>
            <person name="Markovic C."/>
            <person name="Hall O."/>
            <person name="Minx P."/>
            <person name="Tomlinson C."/>
            <person name="Mitreva M."/>
            <person name="Nelson J."/>
            <person name="Hou S."/>
            <person name="Wollam A."/>
            <person name="Pepin K.H."/>
            <person name="Johnson M."/>
            <person name="Bhonagiri V."/>
            <person name="Nash W.E."/>
            <person name="Warren W."/>
            <person name="Chinwalla A."/>
            <person name="Mardis E.R."/>
            <person name="Wilson R.K."/>
        </authorList>
    </citation>
    <scope>NUCLEOTIDE SEQUENCE [LARGE SCALE GENOMIC DNA]</scope>
    <source>
        <strain evidence="8">DSM 14469</strain>
    </source>
</reference>
<dbReference type="PANTHER" id="PTHR23133:SF2">
    <property type="entry name" value="IMIDAZOLEGLYCEROL-PHOSPHATE DEHYDRATASE"/>
    <property type="match status" value="1"/>
</dbReference>
<dbReference type="EC" id="4.2.1.19" evidence="6 7"/>
<gene>
    <name evidence="6 8" type="primary">hisB</name>
    <name evidence="8" type="ORF">BRYFOR_09612</name>
</gene>
<comment type="pathway">
    <text evidence="1 6 7">Amino-acid biosynthesis; L-histidine biosynthesis; L-histidine from 5-phospho-alpha-D-ribose 1-diphosphate: step 6/9.</text>
</comment>
<dbReference type="Proteomes" id="UP000005561">
    <property type="component" value="Unassembled WGS sequence"/>
</dbReference>
<evidence type="ECO:0000256" key="2">
    <source>
        <dbReference type="ARBA" id="ARBA00016664"/>
    </source>
</evidence>
<keyword evidence="6" id="KW-0963">Cytoplasm</keyword>
<dbReference type="AlphaFoldDB" id="C6LLR4"/>
<dbReference type="UniPathway" id="UPA00031">
    <property type="reaction ID" value="UER00011"/>
</dbReference>
<dbReference type="Pfam" id="PF00475">
    <property type="entry name" value="IGPD"/>
    <property type="match status" value="1"/>
</dbReference>
<dbReference type="Gene3D" id="3.30.230.40">
    <property type="entry name" value="Imidazole glycerol phosphate dehydratase, domain 1"/>
    <property type="match status" value="2"/>
</dbReference>
<dbReference type="EMBL" id="ACCL02000032">
    <property type="protein sequence ID" value="EET58455.1"/>
    <property type="molecule type" value="Genomic_DNA"/>
</dbReference>
<dbReference type="FunFam" id="3.30.230.40:FF:000003">
    <property type="entry name" value="Imidazoleglycerol-phosphate dehydratase HisB"/>
    <property type="match status" value="1"/>
</dbReference>
<dbReference type="NCBIfam" id="NF002114">
    <property type="entry name" value="PRK00951.2-4"/>
    <property type="match status" value="1"/>
</dbReference>
<dbReference type="HAMAP" id="MF_00076">
    <property type="entry name" value="HisB"/>
    <property type="match status" value="1"/>
</dbReference>
<dbReference type="GO" id="GO:0005737">
    <property type="term" value="C:cytoplasm"/>
    <property type="evidence" value="ECO:0007669"/>
    <property type="project" value="UniProtKB-SubCell"/>
</dbReference>
<dbReference type="InterPro" id="IPR038494">
    <property type="entry name" value="IGPD_sf"/>
</dbReference>
<dbReference type="eggNOG" id="COG0131">
    <property type="taxonomic scope" value="Bacteria"/>
</dbReference>
<keyword evidence="4 6" id="KW-0368">Histidine biosynthesis</keyword>